<evidence type="ECO:0000256" key="2">
    <source>
        <dbReference type="ARBA" id="ARBA00023125"/>
    </source>
</evidence>
<sequence length="72" mass="8025">MQRRPVSFLAALSAHCDALEVAASRSEFALAVLDLHRQILHLSGNRFLESLCDPLQTALYSLLASETEDQKR</sequence>
<name>A0ABN4XHI3_9RHOB</name>
<evidence type="ECO:0000256" key="1">
    <source>
        <dbReference type="ARBA" id="ARBA00023015"/>
    </source>
</evidence>
<dbReference type="EMBL" id="CP019437">
    <property type="protein sequence ID" value="AQS49038.1"/>
    <property type="molecule type" value="Genomic_DNA"/>
</dbReference>
<keyword evidence="6" id="KW-1185">Reference proteome</keyword>
<dbReference type="Gene3D" id="1.20.120.530">
    <property type="entry name" value="GntR ligand-binding domain-like"/>
    <property type="match status" value="1"/>
</dbReference>
<evidence type="ECO:0000259" key="4">
    <source>
        <dbReference type="Pfam" id="PF07729"/>
    </source>
</evidence>
<dbReference type="SUPFAM" id="SSF48008">
    <property type="entry name" value="GntR ligand-binding domain-like"/>
    <property type="match status" value="1"/>
</dbReference>
<proteinExistence type="predicted"/>
<evidence type="ECO:0000313" key="5">
    <source>
        <dbReference type="EMBL" id="AQS49038.1"/>
    </source>
</evidence>
<dbReference type="InterPro" id="IPR011711">
    <property type="entry name" value="GntR_C"/>
</dbReference>
<gene>
    <name evidence="5" type="ORF">BMG03_15515</name>
</gene>
<protein>
    <recommendedName>
        <fullName evidence="4">GntR C-terminal domain-containing protein</fullName>
    </recommendedName>
</protein>
<keyword evidence="2" id="KW-0238">DNA-binding</keyword>
<accession>A0ABN4XHI3</accession>
<keyword evidence="3" id="KW-0804">Transcription</keyword>
<evidence type="ECO:0000313" key="6">
    <source>
        <dbReference type="Proteomes" id="UP000185622"/>
    </source>
</evidence>
<feature type="domain" description="GntR C-terminal" evidence="4">
    <location>
        <begin position="3"/>
        <end position="67"/>
    </location>
</feature>
<dbReference type="Proteomes" id="UP000185622">
    <property type="component" value="Chromosome"/>
</dbReference>
<reference evidence="5 6" key="1">
    <citation type="submission" date="2017-01" db="EMBL/GenBank/DDBJ databases">
        <title>The complete genome sequence of a sulfur-oxidizing marine bacterium Thioclava sp. 25B10_4T.</title>
        <authorList>
            <person name="Liu Y."/>
            <person name="Lai Q."/>
            <person name="Shao Z."/>
        </authorList>
    </citation>
    <scope>NUCLEOTIDE SEQUENCE [LARGE SCALE GENOMIC DNA]</scope>
    <source>
        <strain evidence="5 6">25B10_4</strain>
    </source>
</reference>
<organism evidence="5 6">
    <name type="scientific">Thioclava nitratireducens</name>
    <dbReference type="NCBI Taxonomy" id="1915078"/>
    <lineage>
        <taxon>Bacteria</taxon>
        <taxon>Pseudomonadati</taxon>
        <taxon>Pseudomonadota</taxon>
        <taxon>Alphaproteobacteria</taxon>
        <taxon>Rhodobacterales</taxon>
        <taxon>Paracoccaceae</taxon>
        <taxon>Thioclava</taxon>
    </lineage>
</organism>
<dbReference type="RefSeq" id="WP_075774261.1">
    <property type="nucleotide sequence ID" value="NZ_CP019437.1"/>
</dbReference>
<dbReference type="InterPro" id="IPR008920">
    <property type="entry name" value="TF_FadR/GntR_C"/>
</dbReference>
<keyword evidence="1" id="KW-0805">Transcription regulation</keyword>
<dbReference type="Pfam" id="PF07729">
    <property type="entry name" value="FCD"/>
    <property type="match status" value="1"/>
</dbReference>
<evidence type="ECO:0000256" key="3">
    <source>
        <dbReference type="ARBA" id="ARBA00023163"/>
    </source>
</evidence>